<dbReference type="InterPro" id="IPR041701">
    <property type="entry name" value="MetN_ABC"/>
</dbReference>
<dbReference type="PROSITE" id="PS00211">
    <property type="entry name" value="ABC_TRANSPORTER_1"/>
    <property type="match status" value="1"/>
</dbReference>
<dbReference type="Gene3D" id="3.40.50.300">
    <property type="entry name" value="P-loop containing nucleotide triphosphate hydrolases"/>
    <property type="match status" value="1"/>
</dbReference>
<dbReference type="PANTHER" id="PTHR43166">
    <property type="entry name" value="AMINO ACID IMPORT ATP-BINDING PROTEIN"/>
    <property type="match status" value="1"/>
</dbReference>
<keyword evidence="6" id="KW-0029">Amino-acid transport</keyword>
<protein>
    <submittedName>
        <fullName evidence="9">Methionine ABC transporter ATP-binding protein</fullName>
    </submittedName>
</protein>
<evidence type="ECO:0000313" key="10">
    <source>
        <dbReference type="Proteomes" id="UP001595843"/>
    </source>
</evidence>
<organism evidence="9 10">
    <name type="scientific">Salinithrix halophila</name>
    <dbReference type="NCBI Taxonomy" id="1485204"/>
    <lineage>
        <taxon>Bacteria</taxon>
        <taxon>Bacillati</taxon>
        <taxon>Bacillota</taxon>
        <taxon>Bacilli</taxon>
        <taxon>Bacillales</taxon>
        <taxon>Thermoactinomycetaceae</taxon>
        <taxon>Salinithrix</taxon>
    </lineage>
</organism>
<keyword evidence="1" id="KW-0813">Transport</keyword>
<gene>
    <name evidence="9" type="ORF">ACFOUO_11405</name>
</gene>
<evidence type="ECO:0000256" key="3">
    <source>
        <dbReference type="ARBA" id="ARBA00022741"/>
    </source>
</evidence>
<dbReference type="InterPro" id="IPR027417">
    <property type="entry name" value="P-loop_NTPase"/>
</dbReference>
<comment type="caution">
    <text evidence="9">The sequence shown here is derived from an EMBL/GenBank/DDBJ whole genome shotgun (WGS) entry which is preliminary data.</text>
</comment>
<proteinExistence type="predicted"/>
<accession>A0ABV8JEP8</accession>
<keyword evidence="4 9" id="KW-0067">ATP-binding</keyword>
<evidence type="ECO:0000259" key="8">
    <source>
        <dbReference type="PROSITE" id="PS50893"/>
    </source>
</evidence>
<dbReference type="InterPro" id="IPR003439">
    <property type="entry name" value="ABC_transporter-like_ATP-bd"/>
</dbReference>
<evidence type="ECO:0000256" key="4">
    <source>
        <dbReference type="ARBA" id="ARBA00022840"/>
    </source>
</evidence>
<keyword evidence="7" id="KW-0472">Membrane</keyword>
<sequence length="338" mass="37544">MLQLKEIQKTYPSRSGSIPVVALKDVNLEVNEGEIFGIIGRSGAGKSTLLRLVNGLETPDSGEVWVDGWSITRLKERELRQARTKIGMIFQHFNLLWSRTVWDNVAFPLEVAGRSKEEIRQKVNHLLERVGLSDRAKAYPSQLSGGQKQRVGIARALANDPKVLLCDEATSALDPETTGSILQLLKEINRDTGITTLLITHEMSVVQAICGRMGVMDDGRMIEVGEVSEIFRNPSHPVTRQFVRQTLLKEQSTPFEDKGRDSSACIVVQCRFPGLSDVWEELRKEADRRQLQIHVLAGGIDPSTPWTLRVEGDRETADRIVTVLRSLGAEAEVAVGVS</sequence>
<evidence type="ECO:0000313" key="9">
    <source>
        <dbReference type="EMBL" id="MFC4077406.1"/>
    </source>
</evidence>
<evidence type="ECO:0000256" key="6">
    <source>
        <dbReference type="ARBA" id="ARBA00022970"/>
    </source>
</evidence>
<keyword evidence="5" id="KW-1278">Translocase</keyword>
<keyword evidence="10" id="KW-1185">Reference proteome</keyword>
<reference evidence="10" key="1">
    <citation type="journal article" date="2019" name="Int. J. Syst. Evol. Microbiol.">
        <title>The Global Catalogue of Microorganisms (GCM) 10K type strain sequencing project: providing services to taxonomists for standard genome sequencing and annotation.</title>
        <authorList>
            <consortium name="The Broad Institute Genomics Platform"/>
            <consortium name="The Broad Institute Genome Sequencing Center for Infectious Disease"/>
            <person name="Wu L."/>
            <person name="Ma J."/>
        </authorList>
    </citation>
    <scope>NUCLEOTIDE SEQUENCE [LARGE SCALE GENOMIC DNA]</scope>
    <source>
        <strain evidence="10">IBRC-M 10813</strain>
    </source>
</reference>
<feature type="domain" description="ABC transporter" evidence="8">
    <location>
        <begin position="2"/>
        <end position="243"/>
    </location>
</feature>
<evidence type="ECO:0000256" key="5">
    <source>
        <dbReference type="ARBA" id="ARBA00022967"/>
    </source>
</evidence>
<dbReference type="SMART" id="SM00382">
    <property type="entry name" value="AAA"/>
    <property type="match status" value="1"/>
</dbReference>
<dbReference type="Proteomes" id="UP001595843">
    <property type="component" value="Unassembled WGS sequence"/>
</dbReference>
<evidence type="ECO:0000256" key="2">
    <source>
        <dbReference type="ARBA" id="ARBA00022475"/>
    </source>
</evidence>
<dbReference type="InterPro" id="IPR017871">
    <property type="entry name" value="ABC_transporter-like_CS"/>
</dbReference>
<evidence type="ECO:0000256" key="7">
    <source>
        <dbReference type="ARBA" id="ARBA00023136"/>
    </source>
</evidence>
<dbReference type="EMBL" id="JBHSAP010000015">
    <property type="protein sequence ID" value="MFC4077406.1"/>
    <property type="molecule type" value="Genomic_DNA"/>
</dbReference>
<evidence type="ECO:0000256" key="1">
    <source>
        <dbReference type="ARBA" id="ARBA00022448"/>
    </source>
</evidence>
<dbReference type="Pfam" id="PF00005">
    <property type="entry name" value="ABC_tran"/>
    <property type="match status" value="1"/>
</dbReference>
<dbReference type="CDD" id="cd03258">
    <property type="entry name" value="ABC_MetN_methionine_transporter"/>
    <property type="match status" value="1"/>
</dbReference>
<keyword evidence="2" id="KW-1003">Cell membrane</keyword>
<dbReference type="GO" id="GO:0005524">
    <property type="term" value="F:ATP binding"/>
    <property type="evidence" value="ECO:0007669"/>
    <property type="project" value="UniProtKB-KW"/>
</dbReference>
<dbReference type="SUPFAM" id="SSF52540">
    <property type="entry name" value="P-loop containing nucleoside triphosphate hydrolases"/>
    <property type="match status" value="1"/>
</dbReference>
<dbReference type="PANTHER" id="PTHR43166:SF30">
    <property type="entry name" value="METHIONINE IMPORT ATP-BINDING PROTEIN METN"/>
    <property type="match status" value="1"/>
</dbReference>
<dbReference type="InterPro" id="IPR050086">
    <property type="entry name" value="MetN_ABC_transporter-like"/>
</dbReference>
<name>A0ABV8JEP8_9BACL</name>
<dbReference type="InterPro" id="IPR003593">
    <property type="entry name" value="AAA+_ATPase"/>
</dbReference>
<dbReference type="PROSITE" id="PS50893">
    <property type="entry name" value="ABC_TRANSPORTER_2"/>
    <property type="match status" value="1"/>
</dbReference>
<keyword evidence="3" id="KW-0547">Nucleotide-binding</keyword>
<dbReference type="RefSeq" id="WP_380705225.1">
    <property type="nucleotide sequence ID" value="NZ_JBHSAP010000015.1"/>
</dbReference>